<feature type="transmembrane region" description="Helical" evidence="8">
    <location>
        <begin position="39"/>
        <end position="56"/>
    </location>
</feature>
<dbReference type="KEGG" id="acan:ACA1_235070"/>
<feature type="region of interest" description="Disordered" evidence="7">
    <location>
        <begin position="397"/>
        <end position="428"/>
    </location>
</feature>
<dbReference type="OrthoDB" id="1728340at2759"/>
<dbReference type="GO" id="GO:0005886">
    <property type="term" value="C:plasma membrane"/>
    <property type="evidence" value="ECO:0007669"/>
    <property type="project" value="UniProtKB-SubCell"/>
</dbReference>
<feature type="transmembrane region" description="Helical" evidence="8">
    <location>
        <begin position="99"/>
        <end position="120"/>
    </location>
</feature>
<keyword evidence="2" id="KW-1003">Cell membrane</keyword>
<evidence type="ECO:0000256" key="1">
    <source>
        <dbReference type="ARBA" id="ARBA00004651"/>
    </source>
</evidence>
<dbReference type="EMBL" id="KB007939">
    <property type="protein sequence ID" value="ELR19019.1"/>
    <property type="molecule type" value="Genomic_DNA"/>
</dbReference>
<feature type="domain" description="EamA" evidence="9">
    <location>
        <begin position="189"/>
        <end position="328"/>
    </location>
</feature>
<feature type="transmembrane region" description="Helical" evidence="8">
    <location>
        <begin position="253"/>
        <end position="273"/>
    </location>
</feature>
<reference evidence="10 11" key="1">
    <citation type="journal article" date="2013" name="Genome Biol.">
        <title>Genome of Acanthamoeba castellanii highlights extensive lateral gene transfer and early evolution of tyrosine kinase signaling.</title>
        <authorList>
            <person name="Clarke M."/>
            <person name="Lohan A.J."/>
            <person name="Liu B."/>
            <person name="Lagkouvardos I."/>
            <person name="Roy S."/>
            <person name="Zafar N."/>
            <person name="Bertelli C."/>
            <person name="Schilde C."/>
            <person name="Kianianmomeni A."/>
            <person name="Burglin T.R."/>
            <person name="Frech C."/>
            <person name="Turcotte B."/>
            <person name="Kopec K.O."/>
            <person name="Synnott J.M."/>
            <person name="Choo C."/>
            <person name="Paponov I."/>
            <person name="Finkler A."/>
            <person name="Soon Heng Tan C."/>
            <person name="Hutchins A.P."/>
            <person name="Weinmeier T."/>
            <person name="Rattei T."/>
            <person name="Chu J.S."/>
            <person name="Gimenez G."/>
            <person name="Irimia M."/>
            <person name="Rigden D.J."/>
            <person name="Fitzpatrick D.A."/>
            <person name="Lorenzo-Morales J."/>
            <person name="Bateman A."/>
            <person name="Chiu C.H."/>
            <person name="Tang P."/>
            <person name="Hegemann P."/>
            <person name="Fromm H."/>
            <person name="Raoult D."/>
            <person name="Greub G."/>
            <person name="Miranda-Saavedra D."/>
            <person name="Chen N."/>
            <person name="Nash P."/>
            <person name="Ginger M.L."/>
            <person name="Horn M."/>
            <person name="Schaap P."/>
            <person name="Caler L."/>
            <person name="Loftus B."/>
        </authorList>
    </citation>
    <scope>NUCLEOTIDE SEQUENCE [LARGE SCALE GENOMIC DNA]</scope>
    <source>
        <strain evidence="10 11">Neff</strain>
    </source>
</reference>
<dbReference type="RefSeq" id="XP_004341083.1">
    <property type="nucleotide sequence ID" value="XM_004341035.1"/>
</dbReference>
<feature type="coiled-coil region" evidence="6">
    <location>
        <begin position="333"/>
        <end position="363"/>
    </location>
</feature>
<evidence type="ECO:0000256" key="5">
    <source>
        <dbReference type="ARBA" id="ARBA00023136"/>
    </source>
</evidence>
<evidence type="ECO:0000313" key="11">
    <source>
        <dbReference type="Proteomes" id="UP000011083"/>
    </source>
</evidence>
<dbReference type="PANTHER" id="PTHR42920:SF11">
    <property type="entry name" value="INNER MEMBRANE PROTEIN YTFF"/>
    <property type="match status" value="1"/>
</dbReference>
<feature type="transmembrane region" description="Helical" evidence="8">
    <location>
        <begin position="157"/>
        <end position="176"/>
    </location>
</feature>
<feature type="transmembrane region" description="Helical" evidence="8">
    <location>
        <begin position="219"/>
        <end position="241"/>
    </location>
</feature>
<accession>L8H0J9</accession>
<dbReference type="Pfam" id="PF00892">
    <property type="entry name" value="EamA"/>
    <property type="match status" value="2"/>
</dbReference>
<evidence type="ECO:0000256" key="3">
    <source>
        <dbReference type="ARBA" id="ARBA00022692"/>
    </source>
</evidence>
<dbReference type="SUPFAM" id="SSF103481">
    <property type="entry name" value="Multidrug resistance efflux transporter EmrE"/>
    <property type="match status" value="2"/>
</dbReference>
<sequence length="428" mass="46729">MYDSATLDELLPVPAEKRGLLATDTVSAPAAPVVNNLKVTLALVLIQAIWSLNAVYAKTGLRDMHVMVWYSLRLIFATPAFFALAYVRERESLFSSRSLKDWLWLGGLGMMGMVFNQLLFLSGLSLTTATNAGMVSPAISVFSTAISALLCLEKLSLWKLGGISITVVGALIILEVENFELFGSSDILLGNLLAISSTVCFSLFIVLQKPLTARVTPTVLNFFVFAVGLVVIVPITLVGFWDEVVDVARTAPLNAYLSTIYSAFVAGVIGYSLNTWAIHQIAASTVALFYCLQALMIALFAWVLLGEQLTVRVAVGGLLIMAGLFTVTWSLDRQRKKDARLALEQQEEEQEAAAAKLLDAGNDYDDNDEKTTMMKMKTAMEKKSVDGTMLVMELSQDGAWVSPTSPPSPEHQEKRRRKSGEAEYGTFV</sequence>
<feature type="transmembrane region" description="Helical" evidence="8">
    <location>
        <begin position="311"/>
        <end position="331"/>
    </location>
</feature>
<protein>
    <submittedName>
        <fullName evidence="10">Integral membrane protein duf6 domain containing protein</fullName>
    </submittedName>
</protein>
<gene>
    <name evidence="10" type="ORF">ACA1_235070</name>
</gene>
<dbReference type="PANTHER" id="PTHR42920">
    <property type="entry name" value="OS03G0707200 PROTEIN-RELATED"/>
    <property type="match status" value="1"/>
</dbReference>
<evidence type="ECO:0000256" key="4">
    <source>
        <dbReference type="ARBA" id="ARBA00022989"/>
    </source>
</evidence>
<dbReference type="InterPro" id="IPR051258">
    <property type="entry name" value="Diverse_Substrate_Transporter"/>
</dbReference>
<feature type="transmembrane region" description="Helical" evidence="8">
    <location>
        <begin position="68"/>
        <end position="87"/>
    </location>
</feature>
<evidence type="ECO:0000256" key="8">
    <source>
        <dbReference type="SAM" id="Phobius"/>
    </source>
</evidence>
<organism evidence="10 11">
    <name type="scientific">Acanthamoeba castellanii (strain ATCC 30010 / Neff)</name>
    <dbReference type="NCBI Taxonomy" id="1257118"/>
    <lineage>
        <taxon>Eukaryota</taxon>
        <taxon>Amoebozoa</taxon>
        <taxon>Discosea</taxon>
        <taxon>Longamoebia</taxon>
        <taxon>Centramoebida</taxon>
        <taxon>Acanthamoebidae</taxon>
        <taxon>Acanthamoeba</taxon>
    </lineage>
</organism>
<keyword evidence="11" id="KW-1185">Reference proteome</keyword>
<dbReference type="OMA" id="MVGVQFI"/>
<evidence type="ECO:0000256" key="2">
    <source>
        <dbReference type="ARBA" id="ARBA00022475"/>
    </source>
</evidence>
<feature type="transmembrane region" description="Helical" evidence="8">
    <location>
        <begin position="285"/>
        <end position="305"/>
    </location>
</feature>
<dbReference type="VEuPathDB" id="AmoebaDB:ACA1_235070"/>
<dbReference type="InterPro" id="IPR000620">
    <property type="entry name" value="EamA_dom"/>
</dbReference>
<evidence type="ECO:0000256" key="7">
    <source>
        <dbReference type="SAM" id="MobiDB-lite"/>
    </source>
</evidence>
<keyword evidence="6" id="KW-0175">Coiled coil</keyword>
<comment type="subcellular location">
    <subcellularLocation>
        <location evidence="1">Cell membrane</location>
        <topology evidence="1">Multi-pass membrane protein</topology>
    </subcellularLocation>
</comment>
<evidence type="ECO:0000313" key="10">
    <source>
        <dbReference type="EMBL" id="ELR19019.1"/>
    </source>
</evidence>
<keyword evidence="4 8" id="KW-1133">Transmembrane helix</keyword>
<dbReference type="Proteomes" id="UP000011083">
    <property type="component" value="Unassembled WGS sequence"/>
</dbReference>
<feature type="transmembrane region" description="Helical" evidence="8">
    <location>
        <begin position="188"/>
        <end position="207"/>
    </location>
</feature>
<dbReference type="GeneID" id="14919789"/>
<evidence type="ECO:0000259" key="9">
    <source>
        <dbReference type="Pfam" id="PF00892"/>
    </source>
</evidence>
<evidence type="ECO:0000256" key="6">
    <source>
        <dbReference type="SAM" id="Coils"/>
    </source>
</evidence>
<dbReference type="InterPro" id="IPR037185">
    <property type="entry name" value="EmrE-like"/>
</dbReference>
<name>L8H0J9_ACACF</name>
<proteinExistence type="predicted"/>
<keyword evidence="3 8" id="KW-0812">Transmembrane</keyword>
<feature type="domain" description="EamA" evidence="9">
    <location>
        <begin position="41"/>
        <end position="174"/>
    </location>
</feature>
<keyword evidence="5 8" id="KW-0472">Membrane</keyword>
<dbReference type="AlphaFoldDB" id="L8H0J9"/>